<dbReference type="STRING" id="454171.CP488_02398"/>
<evidence type="ECO:0000256" key="2">
    <source>
        <dbReference type="ARBA" id="ARBA00009012"/>
    </source>
</evidence>
<feature type="transmembrane region" description="Helical" evidence="6">
    <location>
        <begin position="197"/>
        <end position="217"/>
    </location>
</feature>
<dbReference type="GO" id="GO:0016020">
    <property type="term" value="C:membrane"/>
    <property type="evidence" value="ECO:0007669"/>
    <property type="project" value="UniProtKB-SubCell"/>
</dbReference>
<feature type="transmembrane region" description="Helical" evidence="6">
    <location>
        <begin position="92"/>
        <end position="113"/>
    </location>
</feature>
<dbReference type="PATRIC" id="fig|1303518.3.peg.1746"/>
<protein>
    <submittedName>
        <fullName evidence="7">Predicted membrane protein</fullName>
    </submittedName>
</protein>
<sequence>MLSTMLFAPPWWVAFLLMALCAGLAYLGRLLSWDGAIAAVLCGTIIYGDGGARAILPLLAFFLSASLLSKWAKPKARLHSVALGAKGERRDAVQVLANGGVPTLIALYFHFYARHHLPAYRLEAVQLLFLSSIAAVNADTWATEIGTFFGVKPRSLRNWQPVAPGISGAISWPGTLGGLLGAIFIPLVSWPLWHLNVAEFVLVTWAGFMGCGIDSLLGASLQAQYRDAITGRETERPRSADGQPNAKIRGWHWVTNDVVNFFAACGAVLCAYYLIRAAAPLFPPY</sequence>
<dbReference type="eggNOG" id="COG1836">
    <property type="taxonomic scope" value="Bacteria"/>
</dbReference>
<evidence type="ECO:0000256" key="4">
    <source>
        <dbReference type="ARBA" id="ARBA00022989"/>
    </source>
</evidence>
<dbReference type="PANTHER" id="PTHR13353:SF5">
    <property type="entry name" value="TRANSMEMBRANE PROTEIN 19"/>
    <property type="match status" value="1"/>
</dbReference>
<evidence type="ECO:0000256" key="3">
    <source>
        <dbReference type="ARBA" id="ARBA00022692"/>
    </source>
</evidence>
<keyword evidence="3 6" id="KW-0812">Transmembrane</keyword>
<dbReference type="RefSeq" id="WP_016483038.1">
    <property type="nucleotide sequence ID" value="NC_021487.1"/>
</dbReference>
<comment type="similarity">
    <text evidence="2">Belongs to the TMEM19 family.</text>
</comment>
<evidence type="ECO:0000256" key="5">
    <source>
        <dbReference type="ARBA" id="ARBA00023136"/>
    </source>
</evidence>
<evidence type="ECO:0000256" key="1">
    <source>
        <dbReference type="ARBA" id="ARBA00004141"/>
    </source>
</evidence>
<dbReference type="KEGG" id="ccz:CCALI_01694"/>
<proteinExistence type="inferred from homology"/>
<comment type="subcellular location">
    <subcellularLocation>
        <location evidence="1">Membrane</location>
        <topology evidence="1">Multi-pass membrane protein</topology>
    </subcellularLocation>
</comment>
<evidence type="ECO:0000256" key="6">
    <source>
        <dbReference type="SAM" id="Phobius"/>
    </source>
</evidence>
<dbReference type="OrthoDB" id="9808500at2"/>
<evidence type="ECO:0000313" key="8">
    <source>
        <dbReference type="Proteomes" id="UP000014227"/>
    </source>
</evidence>
<evidence type="ECO:0000313" key="7">
    <source>
        <dbReference type="EMBL" id="CCW35507.1"/>
    </source>
</evidence>
<name>S0EVP5_CHTCT</name>
<keyword evidence="4 6" id="KW-1133">Transmembrane helix</keyword>
<gene>
    <name evidence="7" type="ORF">CCALI_01694</name>
</gene>
<dbReference type="InterPro" id="IPR002794">
    <property type="entry name" value="DUF92_TMEM19"/>
</dbReference>
<dbReference type="PANTHER" id="PTHR13353">
    <property type="entry name" value="TRANSMEMBRANE PROTEIN 19"/>
    <property type="match status" value="1"/>
</dbReference>
<dbReference type="Pfam" id="PF01940">
    <property type="entry name" value="DUF92"/>
    <property type="match status" value="1"/>
</dbReference>
<dbReference type="AlphaFoldDB" id="S0EVP5"/>
<keyword evidence="5 6" id="KW-0472">Membrane</keyword>
<accession>S0EVP5</accession>
<reference evidence="8" key="1">
    <citation type="submission" date="2013-03" db="EMBL/GenBank/DDBJ databases">
        <title>Genome sequence of Chthonomonas calidirosea, the first sequenced genome from the Armatimonadetes phylum (formally candidate division OP10).</title>
        <authorList>
            <person name="Lee K.C.Y."/>
            <person name="Morgan X.C."/>
            <person name="Dunfield P.F."/>
            <person name="Tamas I."/>
            <person name="Houghton K.M."/>
            <person name="Vyssotski M."/>
            <person name="Ryan J.L.J."/>
            <person name="Lagutin K."/>
            <person name="McDonald I.R."/>
            <person name="Stott M.B."/>
        </authorList>
    </citation>
    <scope>NUCLEOTIDE SEQUENCE [LARGE SCALE GENOMIC DNA]</scope>
    <source>
        <strain evidence="8">DSM 23976 / ICMP 18418 / T49</strain>
    </source>
</reference>
<dbReference type="InParanoid" id="S0EVP5"/>
<dbReference type="EMBL" id="HF951689">
    <property type="protein sequence ID" value="CCW35507.1"/>
    <property type="molecule type" value="Genomic_DNA"/>
</dbReference>
<feature type="transmembrane region" description="Helical" evidence="6">
    <location>
        <begin position="162"/>
        <end position="185"/>
    </location>
</feature>
<dbReference type="HOGENOM" id="CLU_036918_3_0_0"/>
<keyword evidence="8" id="KW-1185">Reference proteome</keyword>
<dbReference type="Proteomes" id="UP000014227">
    <property type="component" value="Chromosome I"/>
</dbReference>
<feature type="transmembrane region" description="Helical" evidence="6">
    <location>
        <begin position="258"/>
        <end position="275"/>
    </location>
</feature>
<organism evidence="7 8">
    <name type="scientific">Chthonomonas calidirosea (strain DSM 23976 / ICMP 18418 / T49)</name>
    <dbReference type="NCBI Taxonomy" id="1303518"/>
    <lineage>
        <taxon>Bacteria</taxon>
        <taxon>Bacillati</taxon>
        <taxon>Armatimonadota</taxon>
        <taxon>Chthonomonadia</taxon>
        <taxon>Chthonomonadales</taxon>
        <taxon>Chthonomonadaceae</taxon>
        <taxon>Chthonomonas</taxon>
    </lineage>
</organism>